<evidence type="ECO:0000256" key="6">
    <source>
        <dbReference type="ARBA" id="ARBA00022692"/>
    </source>
</evidence>
<keyword evidence="7" id="KW-0256">Endoplasmic reticulum</keyword>
<feature type="region of interest" description="Disordered" evidence="15">
    <location>
        <begin position="342"/>
        <end position="399"/>
    </location>
</feature>
<dbReference type="KEGG" id="emc:129329998"/>
<evidence type="ECO:0000256" key="3">
    <source>
        <dbReference type="ARBA" id="ARBA00004991"/>
    </source>
</evidence>
<evidence type="ECO:0000256" key="16">
    <source>
        <dbReference type="SAM" id="Phobius"/>
    </source>
</evidence>
<dbReference type="RefSeq" id="XP_054835788.1">
    <property type="nucleotide sequence ID" value="XM_054979813.1"/>
</dbReference>
<feature type="transmembrane region" description="Helical" evidence="16">
    <location>
        <begin position="39"/>
        <end position="56"/>
    </location>
</feature>
<dbReference type="InterPro" id="IPR009057">
    <property type="entry name" value="Homeodomain-like_sf"/>
</dbReference>
<dbReference type="PANTHER" id="PTHR12560">
    <property type="entry name" value="LONGEVITY ASSURANCE FACTOR 1 LAG1"/>
    <property type="match status" value="1"/>
</dbReference>
<dbReference type="CDD" id="cd00086">
    <property type="entry name" value="homeodomain"/>
    <property type="match status" value="1"/>
</dbReference>
<feature type="domain" description="TLC" evidence="18">
    <location>
        <begin position="131"/>
        <end position="332"/>
    </location>
</feature>
<comment type="pathway">
    <text evidence="2">Lipid metabolism; sphingolipid metabolism.</text>
</comment>
<dbReference type="GO" id="GO:0005789">
    <property type="term" value="C:endoplasmic reticulum membrane"/>
    <property type="evidence" value="ECO:0007669"/>
    <property type="project" value="UniProtKB-SubCell"/>
</dbReference>
<feature type="compositionally biased region" description="Basic and acidic residues" evidence="15">
    <location>
        <begin position="342"/>
        <end position="362"/>
    </location>
</feature>
<keyword evidence="12 14" id="KW-0539">Nucleus</keyword>
<evidence type="ECO:0000259" key="18">
    <source>
        <dbReference type="PROSITE" id="PS50922"/>
    </source>
</evidence>
<dbReference type="Proteomes" id="UP001190640">
    <property type="component" value="Chromosome 5"/>
</dbReference>
<keyword evidence="19" id="KW-1185">Reference proteome</keyword>
<dbReference type="GO" id="GO:0003677">
    <property type="term" value="F:DNA binding"/>
    <property type="evidence" value="ECO:0007669"/>
    <property type="project" value="UniProtKB-UniRule"/>
</dbReference>
<feature type="transmembrane region" description="Helical" evidence="16">
    <location>
        <begin position="180"/>
        <end position="199"/>
    </location>
</feature>
<organism evidence="19 20">
    <name type="scientific">Eublepharis macularius</name>
    <name type="common">Leopard gecko</name>
    <name type="synonym">Cyrtodactylus macularius</name>
    <dbReference type="NCBI Taxonomy" id="481883"/>
    <lineage>
        <taxon>Eukaryota</taxon>
        <taxon>Metazoa</taxon>
        <taxon>Chordata</taxon>
        <taxon>Craniata</taxon>
        <taxon>Vertebrata</taxon>
        <taxon>Euteleostomi</taxon>
        <taxon>Lepidosauria</taxon>
        <taxon>Squamata</taxon>
        <taxon>Bifurcata</taxon>
        <taxon>Gekkota</taxon>
        <taxon>Eublepharidae</taxon>
        <taxon>Eublepharinae</taxon>
        <taxon>Eublepharis</taxon>
    </lineage>
</organism>
<feature type="DNA-binding region" description="Homeobox" evidence="12">
    <location>
        <begin position="69"/>
        <end position="129"/>
    </location>
</feature>
<proteinExistence type="predicted"/>
<evidence type="ECO:0000256" key="10">
    <source>
        <dbReference type="ARBA" id="ARBA00023136"/>
    </source>
</evidence>
<dbReference type="PROSITE" id="PS50071">
    <property type="entry name" value="HOMEOBOX_2"/>
    <property type="match status" value="1"/>
</dbReference>
<evidence type="ECO:0000256" key="15">
    <source>
        <dbReference type="SAM" id="MobiDB-lite"/>
    </source>
</evidence>
<evidence type="ECO:0000256" key="2">
    <source>
        <dbReference type="ARBA" id="ARBA00004760"/>
    </source>
</evidence>
<dbReference type="SMART" id="SM00724">
    <property type="entry name" value="TLC"/>
    <property type="match status" value="1"/>
</dbReference>
<keyword evidence="9" id="KW-0443">Lipid metabolism</keyword>
<evidence type="ECO:0000256" key="5">
    <source>
        <dbReference type="ARBA" id="ARBA00022679"/>
    </source>
</evidence>
<feature type="compositionally biased region" description="Polar residues" evidence="15">
    <location>
        <begin position="381"/>
        <end position="399"/>
    </location>
</feature>
<keyword evidence="4" id="KW-0444">Lipid biosynthesis</keyword>
<evidence type="ECO:0000256" key="7">
    <source>
        <dbReference type="ARBA" id="ARBA00022824"/>
    </source>
</evidence>
<keyword evidence="8 16" id="KW-1133">Transmembrane helix</keyword>
<dbReference type="GO" id="GO:0046513">
    <property type="term" value="P:ceramide biosynthetic process"/>
    <property type="evidence" value="ECO:0007669"/>
    <property type="project" value="InterPro"/>
</dbReference>
<dbReference type="AlphaFoldDB" id="A0AA97KZ80"/>
<comment type="pathway">
    <text evidence="3">Sphingolipid metabolism.</text>
</comment>
<feature type="transmembrane region" description="Helical" evidence="16">
    <location>
        <begin position="141"/>
        <end position="160"/>
    </location>
</feature>
<keyword evidence="12 14" id="KW-0371">Homeobox</keyword>
<feature type="transmembrane region" description="Helical" evidence="16">
    <location>
        <begin position="300"/>
        <end position="323"/>
    </location>
</feature>
<dbReference type="InterPro" id="IPR016439">
    <property type="entry name" value="Lag1/Lac1-like"/>
</dbReference>
<evidence type="ECO:0000256" key="1">
    <source>
        <dbReference type="ARBA" id="ARBA00004477"/>
    </source>
</evidence>
<accession>A0AA97KZ80</accession>
<dbReference type="PIRSF" id="PIRSF005225">
    <property type="entry name" value="LAG1_LAC1"/>
    <property type="match status" value="1"/>
</dbReference>
<evidence type="ECO:0000256" key="13">
    <source>
        <dbReference type="PROSITE-ProRule" id="PRU00205"/>
    </source>
</evidence>
<feature type="domain" description="Homeobox" evidence="17">
    <location>
        <begin position="67"/>
        <end position="128"/>
    </location>
</feature>
<feature type="transmembrane region" description="Helical" evidence="16">
    <location>
        <begin position="259"/>
        <end position="280"/>
    </location>
</feature>
<keyword evidence="12 14" id="KW-0238">DNA-binding</keyword>
<keyword evidence="10 13" id="KW-0472">Membrane</keyword>
<dbReference type="Pfam" id="PF00046">
    <property type="entry name" value="Homeodomain"/>
    <property type="match status" value="1"/>
</dbReference>
<evidence type="ECO:0000256" key="14">
    <source>
        <dbReference type="RuleBase" id="RU000682"/>
    </source>
</evidence>
<dbReference type="FunFam" id="1.10.10.60:FF:000020">
    <property type="entry name" value="Ceramide synthase 5"/>
    <property type="match status" value="1"/>
</dbReference>
<evidence type="ECO:0000256" key="9">
    <source>
        <dbReference type="ARBA" id="ARBA00023098"/>
    </source>
</evidence>
<dbReference type="Gene3D" id="1.10.10.60">
    <property type="entry name" value="Homeodomain-like"/>
    <property type="match status" value="1"/>
</dbReference>
<evidence type="ECO:0000256" key="11">
    <source>
        <dbReference type="ARBA" id="ARBA00049036"/>
    </source>
</evidence>
<evidence type="ECO:0000256" key="8">
    <source>
        <dbReference type="ARBA" id="ARBA00022989"/>
    </source>
</evidence>
<dbReference type="InterPro" id="IPR001356">
    <property type="entry name" value="HD"/>
</dbReference>
<evidence type="ECO:0000313" key="20">
    <source>
        <dbReference type="RefSeq" id="XP_054835788.1"/>
    </source>
</evidence>
<evidence type="ECO:0000256" key="12">
    <source>
        <dbReference type="PROSITE-ProRule" id="PRU00108"/>
    </source>
</evidence>
<dbReference type="GO" id="GO:0050291">
    <property type="term" value="F:sphingosine N-acyltransferase activity"/>
    <property type="evidence" value="ECO:0007669"/>
    <property type="project" value="InterPro"/>
</dbReference>
<gene>
    <name evidence="20" type="primary">LOC129329998</name>
</gene>
<dbReference type="Pfam" id="PF03798">
    <property type="entry name" value="TRAM_LAG1_CLN8"/>
    <property type="match status" value="1"/>
</dbReference>
<reference evidence="20" key="1">
    <citation type="submission" date="2025-08" db="UniProtKB">
        <authorList>
            <consortium name="RefSeq"/>
        </authorList>
    </citation>
    <scope>IDENTIFICATION</scope>
    <source>
        <tissue evidence="20">Blood</tissue>
    </source>
</reference>
<dbReference type="GeneID" id="129329998"/>
<keyword evidence="5" id="KW-0808">Transferase</keyword>
<sequence>MMLSLTQWLWKSEFWLPPGYTWEDMKETEEIRYPQPHHLLLSIPFALLLIGLRFIFERTVAVPLSRKMGLREKAQRKASPNAVLEDFYRRHQKRPKESEVNGLAKQCDLQPRQVQRWFRSRHNQDRPSLTKKFCEASWRSAFYITSFITGLIVLHNKSWFWDHRECWTGYPQQPLMTSIFAYYMLELSFYCSLVITLPFDVKRKDFKEQIVHHVTTIFLISFSYCANYLRIGTLVMVIHDASDCFLEPTKIFNYVKWRWTCDALFLTFSTIFLFSRLVIFPHKVLYNTYYYSMELYEPFFGYYFMNALLMVLQVLHVFWSYFITHMVYRFFVSGTMEKDLRSDSEDSEKDEKGTAQQKEGERNGSFLSSSNSNGSFISKETPLQLNGRSCPTNGHTKLR</sequence>
<comment type="catalytic activity">
    <reaction evidence="11">
        <text>sphinganine + octadecanoyl-CoA = N-(octadecanoyl)-sphinganine + CoA + H(+)</text>
        <dbReference type="Rhea" id="RHEA:36547"/>
        <dbReference type="ChEBI" id="CHEBI:15378"/>
        <dbReference type="ChEBI" id="CHEBI:57287"/>
        <dbReference type="ChEBI" id="CHEBI:57394"/>
        <dbReference type="ChEBI" id="CHEBI:57817"/>
        <dbReference type="ChEBI" id="CHEBI:67033"/>
    </reaction>
    <physiologicalReaction direction="left-to-right" evidence="11">
        <dbReference type="Rhea" id="RHEA:36548"/>
    </physiologicalReaction>
</comment>
<evidence type="ECO:0000313" key="19">
    <source>
        <dbReference type="Proteomes" id="UP001190640"/>
    </source>
</evidence>
<protein>
    <submittedName>
        <fullName evidence="20">Ceramide synthase 4-like</fullName>
    </submittedName>
</protein>
<dbReference type="GO" id="GO:0005634">
    <property type="term" value="C:nucleus"/>
    <property type="evidence" value="ECO:0007669"/>
    <property type="project" value="UniProtKB-SubCell"/>
</dbReference>
<dbReference type="PANTHER" id="PTHR12560:SF6">
    <property type="entry name" value="CERAMIDE SYNTHASE 4"/>
    <property type="match status" value="1"/>
</dbReference>
<evidence type="ECO:0000256" key="4">
    <source>
        <dbReference type="ARBA" id="ARBA00022516"/>
    </source>
</evidence>
<dbReference type="InterPro" id="IPR006634">
    <property type="entry name" value="TLC-dom"/>
</dbReference>
<name>A0AA97KZ80_EUBMA</name>
<dbReference type="PROSITE" id="PS50922">
    <property type="entry name" value="TLC"/>
    <property type="match status" value="1"/>
</dbReference>
<comment type="subcellular location">
    <subcellularLocation>
        <location evidence="1">Endoplasmic reticulum membrane</location>
        <topology evidence="1">Multi-pass membrane protein</topology>
    </subcellularLocation>
    <subcellularLocation>
        <location evidence="12 14">Nucleus</location>
    </subcellularLocation>
</comment>
<keyword evidence="6 13" id="KW-0812">Transmembrane</keyword>
<evidence type="ECO:0000259" key="17">
    <source>
        <dbReference type="PROSITE" id="PS50071"/>
    </source>
</evidence>
<feature type="compositionally biased region" description="Low complexity" evidence="15">
    <location>
        <begin position="363"/>
        <end position="378"/>
    </location>
</feature>
<dbReference type="SUPFAM" id="SSF46689">
    <property type="entry name" value="Homeodomain-like"/>
    <property type="match status" value="1"/>
</dbReference>